<comment type="caution">
    <text evidence="9">The sequence shown here is derived from an EMBL/GenBank/DDBJ whole genome shotgun (WGS) entry which is preliminary data.</text>
</comment>
<feature type="transmembrane region" description="Helical" evidence="5">
    <location>
        <begin position="25"/>
        <end position="46"/>
    </location>
</feature>
<dbReference type="Gene3D" id="1.20.1070.10">
    <property type="entry name" value="Rhodopsin 7-helix transmembrane proteins"/>
    <property type="match status" value="1"/>
</dbReference>
<comment type="subcellular location">
    <subcellularLocation>
        <location evidence="1">Membrane</location>
    </subcellularLocation>
</comment>
<protein>
    <recommendedName>
        <fullName evidence="6">G-protein coupled receptors family 1 profile domain-containing protein</fullName>
    </recommendedName>
</protein>
<dbReference type="SUPFAM" id="SSF81321">
    <property type="entry name" value="Family A G protein-coupled receptor-like"/>
    <property type="match status" value="1"/>
</dbReference>
<evidence type="ECO:0000259" key="6">
    <source>
        <dbReference type="PROSITE" id="PS50262"/>
    </source>
</evidence>
<dbReference type="InterPro" id="IPR017452">
    <property type="entry name" value="GPCR_Rhodpsn_7TM"/>
</dbReference>
<reference evidence="9" key="1">
    <citation type="submission" date="2021-02" db="EMBL/GenBank/DDBJ databases">
        <authorList>
            <person name="Nowell W R."/>
        </authorList>
    </citation>
    <scope>NUCLEOTIDE SEQUENCE</scope>
</reference>
<sequence length="335" mass="38476">MNTTNSRNIVYVNPTLIEVPFLLNIYLGIFIFITGNISSIGNFLVFSSRTFRARACSNYLIVESMFTFIYFDFVLLTRVIQKGFQLPIINKYSVICKVREWLSEYTHQVAFSLFALATIDRFLSTHRSAAYRAWSNRISLTYKLIPTVIIFWFLWTGHRLIFYTTSTGVCIPMAGNYEIFDAYFEACMSGVVPPILFITLGSLLLRNVRSVSRRRVMPSVGNGLHVATVNLSLIQQIDAQLSNMILLQSFVAVPSFLPFGAQNLYSSITLYWNKAPLYVAYENIFVELIRLFSYLFYSTSFYISCISSSGFRKQVLYILKIRRQVDPSTHTTTTH</sequence>
<evidence type="ECO:0000256" key="2">
    <source>
        <dbReference type="ARBA" id="ARBA00022692"/>
    </source>
</evidence>
<dbReference type="GO" id="GO:0016020">
    <property type="term" value="C:membrane"/>
    <property type="evidence" value="ECO:0007669"/>
    <property type="project" value="UniProtKB-SubCell"/>
</dbReference>
<name>A0A814SYV3_9BILA</name>
<organism evidence="9 10">
    <name type="scientific">Adineta steineri</name>
    <dbReference type="NCBI Taxonomy" id="433720"/>
    <lineage>
        <taxon>Eukaryota</taxon>
        <taxon>Metazoa</taxon>
        <taxon>Spiralia</taxon>
        <taxon>Gnathifera</taxon>
        <taxon>Rotifera</taxon>
        <taxon>Eurotatoria</taxon>
        <taxon>Bdelloidea</taxon>
        <taxon>Adinetida</taxon>
        <taxon>Adinetidae</taxon>
        <taxon>Adineta</taxon>
    </lineage>
</organism>
<dbReference type="Proteomes" id="UP000663877">
    <property type="component" value="Unassembled WGS sequence"/>
</dbReference>
<evidence type="ECO:0000313" key="8">
    <source>
        <dbReference type="EMBL" id="CAF0848248.1"/>
    </source>
</evidence>
<evidence type="ECO:0000256" key="5">
    <source>
        <dbReference type="SAM" id="Phobius"/>
    </source>
</evidence>
<feature type="transmembrane region" description="Helical" evidence="5">
    <location>
        <begin position="144"/>
        <end position="162"/>
    </location>
</feature>
<gene>
    <name evidence="8" type="ORF">BJG266_LOCUS7698</name>
    <name evidence="9" type="ORF">QVE165_LOCUS23198</name>
    <name evidence="7" type="ORF">QVE165_LOCUS57</name>
</gene>
<dbReference type="EMBL" id="CAJNOM010000001">
    <property type="protein sequence ID" value="CAF0728594.1"/>
    <property type="molecule type" value="Genomic_DNA"/>
</dbReference>
<dbReference type="AlphaFoldDB" id="A0A814SYV3"/>
<feature type="domain" description="G-protein coupled receptors family 1 profile" evidence="6">
    <location>
        <begin position="41"/>
        <end position="304"/>
    </location>
</feature>
<keyword evidence="3 5" id="KW-1133">Transmembrane helix</keyword>
<dbReference type="OrthoDB" id="9995072at2759"/>
<keyword evidence="4 5" id="KW-0472">Membrane</keyword>
<feature type="transmembrane region" description="Helical" evidence="5">
    <location>
        <begin position="182"/>
        <end position="205"/>
    </location>
</feature>
<dbReference type="EMBL" id="CAJNOI010000023">
    <property type="protein sequence ID" value="CAF0848248.1"/>
    <property type="molecule type" value="Genomic_DNA"/>
</dbReference>
<evidence type="ECO:0000256" key="3">
    <source>
        <dbReference type="ARBA" id="ARBA00022989"/>
    </source>
</evidence>
<evidence type="ECO:0000313" key="7">
    <source>
        <dbReference type="EMBL" id="CAF0728594.1"/>
    </source>
</evidence>
<proteinExistence type="predicted"/>
<keyword evidence="10" id="KW-1185">Reference proteome</keyword>
<dbReference type="Proteomes" id="UP000663832">
    <property type="component" value="Unassembled WGS sequence"/>
</dbReference>
<keyword evidence="2 5" id="KW-0812">Transmembrane</keyword>
<dbReference type="EMBL" id="CAJNOM010000156">
    <property type="protein sequence ID" value="CAF1154384.1"/>
    <property type="molecule type" value="Genomic_DNA"/>
</dbReference>
<evidence type="ECO:0000313" key="9">
    <source>
        <dbReference type="EMBL" id="CAF1154384.1"/>
    </source>
</evidence>
<feature type="transmembrane region" description="Helical" evidence="5">
    <location>
        <begin position="58"/>
        <end position="80"/>
    </location>
</feature>
<evidence type="ECO:0000256" key="1">
    <source>
        <dbReference type="ARBA" id="ARBA00004370"/>
    </source>
</evidence>
<dbReference type="PROSITE" id="PS50262">
    <property type="entry name" value="G_PROTEIN_RECEP_F1_2"/>
    <property type="match status" value="1"/>
</dbReference>
<evidence type="ECO:0000256" key="4">
    <source>
        <dbReference type="ARBA" id="ARBA00023136"/>
    </source>
</evidence>
<evidence type="ECO:0000313" key="10">
    <source>
        <dbReference type="Proteomes" id="UP000663832"/>
    </source>
</evidence>
<accession>A0A814SYV3</accession>